<feature type="region of interest" description="Disordered" evidence="1">
    <location>
        <begin position="1"/>
        <end position="150"/>
    </location>
</feature>
<protein>
    <submittedName>
        <fullName evidence="2">Uncharacterized protein</fullName>
    </submittedName>
</protein>
<gene>
    <name evidence="2" type="ORF">K458DRAFT_389141</name>
</gene>
<name>A0A6G1J194_9PLEO</name>
<keyword evidence="3" id="KW-1185">Reference proteome</keyword>
<dbReference type="EMBL" id="MU005582">
    <property type="protein sequence ID" value="KAF2683919.1"/>
    <property type="molecule type" value="Genomic_DNA"/>
</dbReference>
<feature type="compositionally biased region" description="Polar residues" evidence="1">
    <location>
        <begin position="485"/>
        <end position="506"/>
    </location>
</feature>
<feature type="compositionally biased region" description="Basic residues" evidence="1">
    <location>
        <begin position="651"/>
        <end position="661"/>
    </location>
</feature>
<evidence type="ECO:0000256" key="1">
    <source>
        <dbReference type="SAM" id="MobiDB-lite"/>
    </source>
</evidence>
<feature type="compositionally biased region" description="Low complexity" evidence="1">
    <location>
        <begin position="374"/>
        <end position="395"/>
    </location>
</feature>
<sequence length="737" mass="82464">MIGNARKRTHDGTISTDRRDPQRTEAKRQQFTPPDNDVQFIGERWTVTDPAWRQQPPARQQARSQQQPRPGPIPAGYGPRTTPSENPDWYPHLGSSQCAQHLEQPAQQGRAAYMINPFPPTPPHSIDSQQWPQQQAQAAHIGSQARREPPMVAQPAQLVGFGDHIKQNSNPYTYQYGRPSVRGPSVQQPSRTDFLYSTNSQDFQATVAAWSSDEIPRPSLASPQGYTPNLCPVRRLPDSATPSANRQTRSPTTTARQSNSSNVAHENRFKVSAAPFVHGDKRTVSTSSERDPSAMNGNGFRKPSVIESTATAAKRARLQAQNNSLLQKLRECQSFLKDSPPANSMIPQGQEQLSEAQRPYIPNRTQDDTIVPPSTSTRELSADSSSSSQSPSAQPSSPPPRSDIESVRPIPEVFEPLPDCFVPGFSVLFSNEDIAFLKSLEGPIGHDNFSNLGLARSFDKEAYDDFKEFFPEIYSEVQVDTLSAESTRQNDTHCSNPRTEAGSSKVTYAKEQRDAQEQQERSYRLMLRKNMEEGVKKAKENGERAEAAQKEAGLAKQLRVAEGTRAQEPEETPSKEAPTVEAEQQVIHTKDQPQSIQGQRQDSLHPETQDQRVDLGLQSTQLPLESQQQPRQQQEQPNAPQPTAVDNPSNPKRKKRTPKKKPQQDEIQISGPVTLTSLLKKREEVQKKKWEWVDKEDSSTGLAKRNATSKIRECVRQLDRIREFILIMPGGEMYTND</sequence>
<organism evidence="2 3">
    <name type="scientific">Lentithecium fluviatile CBS 122367</name>
    <dbReference type="NCBI Taxonomy" id="1168545"/>
    <lineage>
        <taxon>Eukaryota</taxon>
        <taxon>Fungi</taxon>
        <taxon>Dikarya</taxon>
        <taxon>Ascomycota</taxon>
        <taxon>Pezizomycotina</taxon>
        <taxon>Dothideomycetes</taxon>
        <taxon>Pleosporomycetidae</taxon>
        <taxon>Pleosporales</taxon>
        <taxon>Massarineae</taxon>
        <taxon>Lentitheciaceae</taxon>
        <taxon>Lentithecium</taxon>
    </lineage>
</organism>
<feature type="compositionally biased region" description="Basic and acidic residues" evidence="1">
    <location>
        <begin position="16"/>
        <end position="28"/>
    </location>
</feature>
<feature type="compositionally biased region" description="Polar residues" evidence="1">
    <location>
        <begin position="240"/>
        <end position="264"/>
    </location>
</feature>
<feature type="region of interest" description="Disordered" evidence="1">
    <location>
        <begin position="624"/>
        <end position="673"/>
    </location>
</feature>
<feature type="compositionally biased region" description="Basic and acidic residues" evidence="1">
    <location>
        <begin position="508"/>
        <end position="520"/>
    </location>
</feature>
<feature type="region of interest" description="Disordered" evidence="1">
    <location>
        <begin position="534"/>
        <end position="609"/>
    </location>
</feature>
<feature type="compositionally biased region" description="Low complexity" evidence="1">
    <location>
        <begin position="50"/>
        <end position="68"/>
    </location>
</feature>
<dbReference type="AlphaFoldDB" id="A0A6G1J194"/>
<feature type="region of interest" description="Disordered" evidence="1">
    <location>
        <begin position="215"/>
        <end position="304"/>
    </location>
</feature>
<feature type="compositionally biased region" description="Polar residues" evidence="1">
    <location>
        <begin position="592"/>
        <end position="601"/>
    </location>
</feature>
<feature type="compositionally biased region" description="Low complexity" evidence="1">
    <location>
        <begin position="624"/>
        <end position="642"/>
    </location>
</feature>
<evidence type="ECO:0000313" key="3">
    <source>
        <dbReference type="Proteomes" id="UP000799291"/>
    </source>
</evidence>
<feature type="compositionally biased region" description="Basic and acidic residues" evidence="1">
    <location>
        <begin position="278"/>
        <end position="292"/>
    </location>
</feature>
<feature type="region of interest" description="Disordered" evidence="1">
    <location>
        <begin position="363"/>
        <end position="406"/>
    </location>
</feature>
<accession>A0A6G1J194</accession>
<proteinExistence type="predicted"/>
<dbReference type="Proteomes" id="UP000799291">
    <property type="component" value="Unassembled WGS sequence"/>
</dbReference>
<feature type="compositionally biased region" description="Low complexity" evidence="1">
    <location>
        <begin position="129"/>
        <end position="139"/>
    </location>
</feature>
<feature type="compositionally biased region" description="Basic and acidic residues" evidence="1">
    <location>
        <begin position="565"/>
        <end position="574"/>
    </location>
</feature>
<feature type="region of interest" description="Disordered" evidence="1">
    <location>
        <begin position="485"/>
        <end position="520"/>
    </location>
</feature>
<evidence type="ECO:0000313" key="2">
    <source>
        <dbReference type="EMBL" id="KAF2683919.1"/>
    </source>
</evidence>
<reference evidence="2" key="1">
    <citation type="journal article" date="2020" name="Stud. Mycol.">
        <title>101 Dothideomycetes genomes: a test case for predicting lifestyles and emergence of pathogens.</title>
        <authorList>
            <person name="Haridas S."/>
            <person name="Albert R."/>
            <person name="Binder M."/>
            <person name="Bloem J."/>
            <person name="Labutti K."/>
            <person name="Salamov A."/>
            <person name="Andreopoulos B."/>
            <person name="Baker S."/>
            <person name="Barry K."/>
            <person name="Bills G."/>
            <person name="Bluhm B."/>
            <person name="Cannon C."/>
            <person name="Castanera R."/>
            <person name="Culley D."/>
            <person name="Daum C."/>
            <person name="Ezra D."/>
            <person name="Gonzalez J."/>
            <person name="Henrissat B."/>
            <person name="Kuo A."/>
            <person name="Liang C."/>
            <person name="Lipzen A."/>
            <person name="Lutzoni F."/>
            <person name="Magnuson J."/>
            <person name="Mondo S."/>
            <person name="Nolan M."/>
            <person name="Ohm R."/>
            <person name="Pangilinan J."/>
            <person name="Park H.-J."/>
            <person name="Ramirez L."/>
            <person name="Alfaro M."/>
            <person name="Sun H."/>
            <person name="Tritt A."/>
            <person name="Yoshinaga Y."/>
            <person name="Zwiers L.-H."/>
            <person name="Turgeon B."/>
            <person name="Goodwin S."/>
            <person name="Spatafora J."/>
            <person name="Crous P."/>
            <person name="Grigoriev I."/>
        </authorList>
    </citation>
    <scope>NUCLEOTIDE SEQUENCE</scope>
    <source>
        <strain evidence="2">CBS 122367</strain>
    </source>
</reference>
<feature type="compositionally biased region" description="Basic and acidic residues" evidence="1">
    <location>
        <begin position="534"/>
        <end position="549"/>
    </location>
</feature>